<dbReference type="Proteomes" id="UP000235371">
    <property type="component" value="Unassembled WGS sequence"/>
</dbReference>
<feature type="region of interest" description="Disordered" evidence="1">
    <location>
        <begin position="1"/>
        <end position="60"/>
    </location>
</feature>
<evidence type="ECO:0008006" key="5">
    <source>
        <dbReference type="Google" id="ProtNLM"/>
    </source>
</evidence>
<evidence type="ECO:0000256" key="1">
    <source>
        <dbReference type="SAM" id="MobiDB-lite"/>
    </source>
</evidence>
<dbReference type="GeneID" id="36596686"/>
<dbReference type="RefSeq" id="XP_024735559.1">
    <property type="nucleotide sequence ID" value="XM_024888610.1"/>
</dbReference>
<accession>A0A2J6T6K3</accession>
<gene>
    <name evidence="3" type="ORF">K444DRAFT_724170</name>
</gene>
<feature type="compositionally biased region" description="Low complexity" evidence="1">
    <location>
        <begin position="634"/>
        <end position="645"/>
    </location>
</feature>
<name>A0A2J6T6K3_9HELO</name>
<keyword evidence="2" id="KW-1133">Transmembrane helix</keyword>
<reference evidence="3 4" key="1">
    <citation type="submission" date="2016-04" db="EMBL/GenBank/DDBJ databases">
        <title>A degradative enzymes factory behind the ericoid mycorrhizal symbiosis.</title>
        <authorList>
            <consortium name="DOE Joint Genome Institute"/>
            <person name="Martino E."/>
            <person name="Morin E."/>
            <person name="Grelet G."/>
            <person name="Kuo A."/>
            <person name="Kohler A."/>
            <person name="Daghino S."/>
            <person name="Barry K."/>
            <person name="Choi C."/>
            <person name="Cichocki N."/>
            <person name="Clum A."/>
            <person name="Copeland A."/>
            <person name="Hainaut M."/>
            <person name="Haridas S."/>
            <person name="Labutti K."/>
            <person name="Lindquist E."/>
            <person name="Lipzen A."/>
            <person name="Khouja H.-R."/>
            <person name="Murat C."/>
            <person name="Ohm R."/>
            <person name="Olson A."/>
            <person name="Spatafora J."/>
            <person name="Veneault-Fourrey C."/>
            <person name="Henrissat B."/>
            <person name="Grigoriev I."/>
            <person name="Martin F."/>
            <person name="Perotto S."/>
        </authorList>
    </citation>
    <scope>NUCLEOTIDE SEQUENCE [LARGE SCALE GENOMIC DNA]</scope>
    <source>
        <strain evidence="3 4">E</strain>
    </source>
</reference>
<organism evidence="3 4">
    <name type="scientific">Hyaloscypha bicolor E</name>
    <dbReference type="NCBI Taxonomy" id="1095630"/>
    <lineage>
        <taxon>Eukaryota</taxon>
        <taxon>Fungi</taxon>
        <taxon>Dikarya</taxon>
        <taxon>Ascomycota</taxon>
        <taxon>Pezizomycotina</taxon>
        <taxon>Leotiomycetes</taxon>
        <taxon>Helotiales</taxon>
        <taxon>Hyaloscyphaceae</taxon>
        <taxon>Hyaloscypha</taxon>
        <taxon>Hyaloscypha bicolor</taxon>
    </lineage>
</organism>
<protein>
    <recommendedName>
        <fullName evidence="5">Transmembrane protein</fullName>
    </recommendedName>
</protein>
<feature type="region of interest" description="Disordered" evidence="1">
    <location>
        <begin position="256"/>
        <end position="286"/>
    </location>
</feature>
<dbReference type="EMBL" id="KZ613817">
    <property type="protein sequence ID" value="PMD58655.1"/>
    <property type="molecule type" value="Genomic_DNA"/>
</dbReference>
<feature type="transmembrane region" description="Helical" evidence="2">
    <location>
        <begin position="558"/>
        <end position="585"/>
    </location>
</feature>
<feature type="compositionally biased region" description="Polar residues" evidence="1">
    <location>
        <begin position="21"/>
        <end position="60"/>
    </location>
</feature>
<sequence length="716" mass="78719">MDSNTGEPAPGLKRSIWAQECRSTSPQKQDVGDQSTSNRSDKQYVQSDSKAMQQPQYNTPSPLWVPDIIGGQNPNQPAYGGAITIGQAANKYWDGEPNLNQQAYGGTIVTKENFNAQWHGQQEIASPHFHTQPIAQAPHLQLKRTPPPQVAYAHSQYSPAAQNLPQQIQYMSPARLPQYQNQYLIDRQNGNRKDNTGMYDQSTNYNEAPHMRHGQTFALQSSETNYGLPAPNGGYGMAIQTPTTQSNQYGKNVVSRAPGPRAAAPHIGNGQSNNHGGQIGGQGKSRFEKPLIPEPDIEFWRNMGAYTLQLVEVRKDCSECVRAGKAISCCKGYVKNTLFGRAASPEYVQICEMALRKRIAFENNDEFTLCEHCPITFIQRNQARYIEKLTRSCYGKGRYRYEAPEQSQIGAIDLQKASDTEPIVQELPKQFQVREAPEQSQIGAVDLQKASDTEPIVQELPKQSQVQDVDLRKKPALESVAPEPTGQFQIEPVGLQKEIKVEPMVQESPEPLQTTVHQNLHGYPGTMKQEDIPIVKQENGVTAENHARVDRQRSSKGLSFWSGALVAFLALLSAFGGITILATILSADPLPHQATIAHDPWSLPENQGLDTTQCEWDYTPPPPPPSVIIPPAPSATKHATSTKTADAPPPSGTEDEQTGTAPPPTPPDSELSKAIFDFMFESFNTPTKIGIYLVGSAATGALIHYGPGLWAQMRAN</sequence>
<feature type="compositionally biased region" description="Polar residues" evidence="1">
    <location>
        <begin position="604"/>
        <end position="614"/>
    </location>
</feature>
<dbReference type="InParanoid" id="A0A2J6T6K3"/>
<dbReference type="AlphaFoldDB" id="A0A2J6T6K3"/>
<feature type="region of interest" description="Disordered" evidence="1">
    <location>
        <begin position="598"/>
        <end position="671"/>
    </location>
</feature>
<proteinExistence type="predicted"/>
<feature type="transmembrane region" description="Helical" evidence="2">
    <location>
        <begin position="689"/>
        <end position="711"/>
    </location>
</feature>
<keyword evidence="2" id="KW-0472">Membrane</keyword>
<evidence type="ECO:0000313" key="4">
    <source>
        <dbReference type="Proteomes" id="UP000235371"/>
    </source>
</evidence>
<dbReference type="OrthoDB" id="10685228at2759"/>
<keyword evidence="2" id="KW-0812">Transmembrane</keyword>
<evidence type="ECO:0000313" key="3">
    <source>
        <dbReference type="EMBL" id="PMD58655.1"/>
    </source>
</evidence>
<evidence type="ECO:0000256" key="2">
    <source>
        <dbReference type="SAM" id="Phobius"/>
    </source>
</evidence>
<keyword evidence="4" id="KW-1185">Reference proteome</keyword>
<feature type="compositionally biased region" description="Pro residues" evidence="1">
    <location>
        <begin position="619"/>
        <end position="633"/>
    </location>
</feature>